<evidence type="ECO:0000313" key="2">
    <source>
        <dbReference type="Proteomes" id="UP001602245"/>
    </source>
</evidence>
<comment type="caution">
    <text evidence="1">The sequence shown here is derived from an EMBL/GenBank/DDBJ whole genome shotgun (WGS) entry which is preliminary data.</text>
</comment>
<organism evidence="1 2">
    <name type="scientific">Paractinoplanes globisporus</name>
    <dbReference type="NCBI Taxonomy" id="113565"/>
    <lineage>
        <taxon>Bacteria</taxon>
        <taxon>Bacillati</taxon>
        <taxon>Actinomycetota</taxon>
        <taxon>Actinomycetes</taxon>
        <taxon>Micromonosporales</taxon>
        <taxon>Micromonosporaceae</taxon>
        <taxon>Paractinoplanes</taxon>
    </lineage>
</organism>
<accession>A0ABW6WGY3</accession>
<proteinExistence type="predicted"/>
<dbReference type="EMBL" id="JBIAZU010000003">
    <property type="protein sequence ID" value="MFF5291929.1"/>
    <property type="molecule type" value="Genomic_DNA"/>
</dbReference>
<dbReference type="Proteomes" id="UP001602245">
    <property type="component" value="Unassembled WGS sequence"/>
</dbReference>
<protein>
    <recommendedName>
        <fullName evidence="3">Galactose oxidase</fullName>
    </recommendedName>
</protein>
<keyword evidence="2" id="KW-1185">Reference proteome</keyword>
<gene>
    <name evidence="1" type="ORF">ACFY35_21010</name>
</gene>
<sequence length="331" mass="34005">MAVVLAVLSVSACSKPEPSWHRVDLPGAADLRDVADCGGQWWAVGGRTGGGPAAWTSADGDTWRSVPFAPLPASFYGPREVITDVACAGDRVAMIGAVPGGAHGNPRVSSWRLDGGRMVENAAPFETYGGDTAVDVGRLAGGPAGFAIAGNRSTGAAAWLSPADARVFTLFENAPGLAGKTVARDAVAMPDGQWAIVGGAAAGSVLDQRAAVWLTTDGKSWTRDDPPAAGGFNEIQRAVRDGDDVVAAGMRDTRFGLWRWHAGAWTAGKAFGGDSGGVRSLALADGKPVVVGGGLYLDGRKAEAPEPPVAVAARGKQLLLAAKQRLWRTDV</sequence>
<dbReference type="RefSeq" id="WP_020511789.1">
    <property type="nucleotide sequence ID" value="NZ_JBIAZU010000003.1"/>
</dbReference>
<reference evidence="1 2" key="1">
    <citation type="submission" date="2024-10" db="EMBL/GenBank/DDBJ databases">
        <title>The Natural Products Discovery Center: Release of the First 8490 Sequenced Strains for Exploring Actinobacteria Biosynthetic Diversity.</title>
        <authorList>
            <person name="Kalkreuter E."/>
            <person name="Kautsar S.A."/>
            <person name="Yang D."/>
            <person name="Bader C.D."/>
            <person name="Teijaro C.N."/>
            <person name="Fluegel L."/>
            <person name="Davis C.M."/>
            <person name="Simpson J.R."/>
            <person name="Lauterbach L."/>
            <person name="Steele A.D."/>
            <person name="Gui C."/>
            <person name="Meng S."/>
            <person name="Li G."/>
            <person name="Viehrig K."/>
            <person name="Ye F."/>
            <person name="Su P."/>
            <person name="Kiefer A.F."/>
            <person name="Nichols A."/>
            <person name="Cepeda A.J."/>
            <person name="Yan W."/>
            <person name="Fan B."/>
            <person name="Jiang Y."/>
            <person name="Adhikari A."/>
            <person name="Zheng C.-J."/>
            <person name="Schuster L."/>
            <person name="Cowan T.M."/>
            <person name="Smanski M.J."/>
            <person name="Chevrette M.G."/>
            <person name="De Carvalho L.P.S."/>
            <person name="Shen B."/>
        </authorList>
    </citation>
    <scope>NUCLEOTIDE SEQUENCE [LARGE SCALE GENOMIC DNA]</scope>
    <source>
        <strain evidence="1 2">NPDC000087</strain>
    </source>
</reference>
<dbReference type="InterPro" id="IPR011047">
    <property type="entry name" value="Quinoprotein_ADH-like_sf"/>
</dbReference>
<name>A0ABW6WGY3_9ACTN</name>
<evidence type="ECO:0000313" key="1">
    <source>
        <dbReference type="EMBL" id="MFF5291929.1"/>
    </source>
</evidence>
<dbReference type="SUPFAM" id="SSF50998">
    <property type="entry name" value="Quinoprotein alcohol dehydrogenase-like"/>
    <property type="match status" value="1"/>
</dbReference>
<evidence type="ECO:0008006" key="3">
    <source>
        <dbReference type="Google" id="ProtNLM"/>
    </source>
</evidence>